<dbReference type="PANTHER" id="PTHR36110">
    <property type="entry name" value="RING-CLEAVING DIOXYGENASE MHQE-RELATED"/>
    <property type="match status" value="1"/>
</dbReference>
<sequence length="311" mass="34094">MKLEGLHHITMITGDARGNVAFYAYVLGLRLVKKTVNFDAPEAYHLYFGDEQGSPGSILTWFEFAGAAPGRAGAGMIHTLQLGVAAPEALEFWQSRLHDAGHRTRREPGVLRFADPDGLVLELVVADDGNPPLRAVHPDVPAEHAITGLEGARAYTHDVATHSPLLTEVLGFDDLGGGEFRLQGDERHLHWAYDPAPEAPGRQGAGTVHHIAWASQDADHDAWRRRVGEAGGHVTPVIDRDYFLSIYFREPRGILFEIATLSPGFAVDEDPEHLGEALRLPTQHEHLRAELERVLTPLVNPRAARAAKARS</sequence>
<evidence type="ECO:0000259" key="1">
    <source>
        <dbReference type="PROSITE" id="PS51819"/>
    </source>
</evidence>
<name>A0A5B8U2X7_9ACTN</name>
<dbReference type="GO" id="GO:0051213">
    <property type="term" value="F:dioxygenase activity"/>
    <property type="evidence" value="ECO:0007669"/>
    <property type="project" value="UniProtKB-KW"/>
</dbReference>
<keyword evidence="2" id="KW-0223">Dioxygenase</keyword>
<feature type="domain" description="VOC" evidence="1">
    <location>
        <begin position="148"/>
        <end position="261"/>
    </location>
</feature>
<gene>
    <name evidence="2" type="ORF">FSW04_07115</name>
</gene>
<dbReference type="AlphaFoldDB" id="A0A5B8U2X7"/>
<dbReference type="InterPro" id="IPR052537">
    <property type="entry name" value="Extradiol_RC_dioxygenase"/>
</dbReference>
<dbReference type="KEGG" id="bsol:FSW04_07115"/>
<dbReference type="Pfam" id="PF00903">
    <property type="entry name" value="Glyoxalase"/>
    <property type="match status" value="2"/>
</dbReference>
<dbReference type="SUPFAM" id="SSF54593">
    <property type="entry name" value="Glyoxalase/Bleomycin resistance protein/Dihydroxybiphenyl dioxygenase"/>
    <property type="match status" value="1"/>
</dbReference>
<reference evidence="2 3" key="1">
    <citation type="journal article" date="2018" name="J. Microbiol.">
        <title>Baekduia soli gen. nov., sp. nov., a novel bacterium isolated from the soil of Baekdu Mountain and proposal of a novel family name, Baekduiaceae fam. nov.</title>
        <authorList>
            <person name="An D.S."/>
            <person name="Siddiqi M.Z."/>
            <person name="Kim K.H."/>
            <person name="Yu H.S."/>
            <person name="Im W.T."/>
        </authorList>
    </citation>
    <scope>NUCLEOTIDE SEQUENCE [LARGE SCALE GENOMIC DNA]</scope>
    <source>
        <strain evidence="2 3">BR7-21</strain>
    </source>
</reference>
<keyword evidence="3" id="KW-1185">Reference proteome</keyword>
<dbReference type="Proteomes" id="UP000321805">
    <property type="component" value="Chromosome"/>
</dbReference>
<keyword evidence="2" id="KW-0560">Oxidoreductase</keyword>
<dbReference type="OrthoDB" id="5242400at2"/>
<dbReference type="EMBL" id="CP042430">
    <property type="protein sequence ID" value="QEC47374.1"/>
    <property type="molecule type" value="Genomic_DNA"/>
</dbReference>
<feature type="domain" description="VOC" evidence="1">
    <location>
        <begin position="5"/>
        <end position="138"/>
    </location>
</feature>
<evidence type="ECO:0000313" key="3">
    <source>
        <dbReference type="Proteomes" id="UP000321805"/>
    </source>
</evidence>
<dbReference type="InterPro" id="IPR004360">
    <property type="entry name" value="Glyas_Fos-R_dOase_dom"/>
</dbReference>
<dbReference type="PROSITE" id="PS51819">
    <property type="entry name" value="VOC"/>
    <property type="match status" value="2"/>
</dbReference>
<dbReference type="PANTHER" id="PTHR36110:SF2">
    <property type="entry name" value="RING-CLEAVING DIOXYGENASE MHQE-RELATED"/>
    <property type="match status" value="1"/>
</dbReference>
<dbReference type="RefSeq" id="WP_146917761.1">
    <property type="nucleotide sequence ID" value="NZ_CP042430.1"/>
</dbReference>
<protein>
    <submittedName>
        <fullName evidence="2">Ring-cleaving dioxygenase</fullName>
    </submittedName>
</protein>
<evidence type="ECO:0000313" key="2">
    <source>
        <dbReference type="EMBL" id="QEC47374.1"/>
    </source>
</evidence>
<organism evidence="2 3">
    <name type="scientific">Baekduia soli</name>
    <dbReference type="NCBI Taxonomy" id="496014"/>
    <lineage>
        <taxon>Bacteria</taxon>
        <taxon>Bacillati</taxon>
        <taxon>Actinomycetota</taxon>
        <taxon>Thermoleophilia</taxon>
        <taxon>Solirubrobacterales</taxon>
        <taxon>Baekduiaceae</taxon>
        <taxon>Baekduia</taxon>
    </lineage>
</organism>
<dbReference type="InterPro" id="IPR029068">
    <property type="entry name" value="Glyas_Bleomycin-R_OHBP_Dase"/>
</dbReference>
<dbReference type="Gene3D" id="3.10.180.10">
    <property type="entry name" value="2,3-Dihydroxybiphenyl 1,2-Dioxygenase, domain 1"/>
    <property type="match status" value="2"/>
</dbReference>
<accession>A0A5B8U2X7</accession>
<proteinExistence type="predicted"/>
<dbReference type="InterPro" id="IPR037523">
    <property type="entry name" value="VOC_core"/>
</dbReference>